<feature type="transmembrane region" description="Helical" evidence="1">
    <location>
        <begin position="6"/>
        <end position="30"/>
    </location>
</feature>
<keyword evidence="1" id="KW-0472">Membrane</keyword>
<name>A0ABQ5MXR2_9MICC</name>
<evidence type="ECO:0000256" key="1">
    <source>
        <dbReference type="SAM" id="Phobius"/>
    </source>
</evidence>
<keyword evidence="1" id="KW-0812">Transmembrane</keyword>
<comment type="caution">
    <text evidence="2">The sequence shown here is derived from an EMBL/GenBank/DDBJ whole genome shotgun (WGS) entry which is preliminary data.</text>
</comment>
<protein>
    <submittedName>
        <fullName evidence="2">Uncharacterized protein</fullName>
    </submittedName>
</protein>
<gene>
    <name evidence="2" type="ORF">AHIS1636_31950</name>
</gene>
<keyword evidence="3" id="KW-1185">Reference proteome</keyword>
<proteinExistence type="predicted"/>
<organism evidence="2 3">
    <name type="scientific">Arthrobacter mangrovi</name>
    <dbReference type="NCBI Taxonomy" id="2966350"/>
    <lineage>
        <taxon>Bacteria</taxon>
        <taxon>Bacillati</taxon>
        <taxon>Actinomycetota</taxon>
        <taxon>Actinomycetes</taxon>
        <taxon>Micrococcales</taxon>
        <taxon>Micrococcaceae</taxon>
        <taxon>Arthrobacter</taxon>
    </lineage>
</organism>
<dbReference type="Proteomes" id="UP001209654">
    <property type="component" value="Unassembled WGS sequence"/>
</dbReference>
<evidence type="ECO:0000313" key="2">
    <source>
        <dbReference type="EMBL" id="GLB68753.1"/>
    </source>
</evidence>
<accession>A0ABQ5MXR2</accession>
<evidence type="ECO:0000313" key="3">
    <source>
        <dbReference type="Proteomes" id="UP001209654"/>
    </source>
</evidence>
<dbReference type="EMBL" id="BRVS01000022">
    <property type="protein sequence ID" value="GLB68753.1"/>
    <property type="molecule type" value="Genomic_DNA"/>
</dbReference>
<keyword evidence="1" id="KW-1133">Transmembrane helix</keyword>
<reference evidence="2 3" key="1">
    <citation type="journal article" date="2023" name="Int. J. Syst. Evol. Microbiol.">
        <title>Arthrobacter mangrovi sp. nov., an actinobacterium isolated from the rhizosphere of a mangrove.</title>
        <authorList>
            <person name="Hamada M."/>
            <person name="Saitou S."/>
            <person name="Enomoto N."/>
            <person name="Nanri K."/>
            <person name="Hidaka K."/>
            <person name="Miura T."/>
            <person name="Tamura T."/>
        </authorList>
    </citation>
    <scope>NUCLEOTIDE SEQUENCE [LARGE SCALE GENOMIC DNA]</scope>
    <source>
        <strain evidence="2 3">NBRC 112813</strain>
    </source>
</reference>
<sequence>MQQDNVAYWTVVAQIVPVLGLAAVVEIRLIRWHKLLPLRRYGLGFFASSVLLA</sequence>